<dbReference type="HOGENOM" id="CLU_3183495_0_0_5"/>
<organism evidence="1 2">
    <name type="scientific">Erythrobacter litoralis (strain HTCC2594)</name>
    <dbReference type="NCBI Taxonomy" id="314225"/>
    <lineage>
        <taxon>Bacteria</taxon>
        <taxon>Pseudomonadati</taxon>
        <taxon>Pseudomonadota</taxon>
        <taxon>Alphaproteobacteria</taxon>
        <taxon>Sphingomonadales</taxon>
        <taxon>Erythrobacteraceae</taxon>
        <taxon>Erythrobacter/Porphyrobacter group</taxon>
        <taxon>Erythrobacter</taxon>
    </lineage>
</organism>
<proteinExistence type="predicted"/>
<dbReference type="AlphaFoldDB" id="Q2NC74"/>
<dbReference type="KEGG" id="eli:ELI_03125"/>
<keyword evidence="2" id="KW-1185">Reference proteome</keyword>
<name>Q2NC74_ERYLH</name>
<dbReference type="EMBL" id="CP000157">
    <property type="protein sequence ID" value="ABC62717.1"/>
    <property type="molecule type" value="Genomic_DNA"/>
</dbReference>
<dbReference type="RefSeq" id="WP_011413593.1">
    <property type="nucleotide sequence ID" value="NC_007722.1"/>
</dbReference>
<dbReference type="OrthoDB" id="8079725at2"/>
<gene>
    <name evidence="1" type="ordered locus">ELI_03125</name>
</gene>
<evidence type="ECO:0000313" key="2">
    <source>
        <dbReference type="Proteomes" id="UP000008808"/>
    </source>
</evidence>
<evidence type="ECO:0000313" key="1">
    <source>
        <dbReference type="EMBL" id="ABC62717.1"/>
    </source>
</evidence>
<dbReference type="STRING" id="314225.ELI_03125"/>
<reference evidence="2" key="1">
    <citation type="journal article" date="2009" name="J. Bacteriol.">
        <title>Complete genome sequence of Erythrobacter litoralis HTCC2594.</title>
        <authorList>
            <person name="Oh H.M."/>
            <person name="Giovannoni S.J."/>
            <person name="Ferriera S."/>
            <person name="Johnson J."/>
            <person name="Cho J.C."/>
        </authorList>
    </citation>
    <scope>NUCLEOTIDE SEQUENCE [LARGE SCALE GENOMIC DNA]</scope>
    <source>
        <strain evidence="2">HTCC2594</strain>
    </source>
</reference>
<sequence length="46" mass="5179">MRLSIFEGATLIGTAEVMHLDPPMGVAMASFEPTEFYVEARKLHQR</sequence>
<accession>Q2NC74</accession>
<dbReference type="Proteomes" id="UP000008808">
    <property type="component" value="Chromosome"/>
</dbReference>
<protein>
    <submittedName>
        <fullName evidence="1">Uncharacterized protein</fullName>
    </submittedName>
</protein>